<dbReference type="Gene3D" id="2.60.120.200">
    <property type="match status" value="1"/>
</dbReference>
<name>A0A2U3D6U0_SULT2</name>
<dbReference type="AlphaFoldDB" id="A0A2U3D6U0"/>
<comment type="similarity">
    <text evidence="1">Belongs to the glycosyl hydrolase 16 family.</text>
</comment>
<evidence type="ECO:0000313" key="4">
    <source>
        <dbReference type="Proteomes" id="UP000245380"/>
    </source>
</evidence>
<protein>
    <recommendedName>
        <fullName evidence="2">GH16 domain-containing protein</fullName>
    </recommendedName>
</protein>
<dbReference type="PANTHER" id="PTHR10963:SF55">
    <property type="entry name" value="GLYCOSIDE HYDROLASE FAMILY 16 PROTEIN"/>
    <property type="match status" value="1"/>
</dbReference>
<keyword evidence="4" id="KW-1185">Reference proteome</keyword>
<dbReference type="PANTHER" id="PTHR10963">
    <property type="entry name" value="GLYCOSYL HYDROLASE-RELATED"/>
    <property type="match status" value="1"/>
</dbReference>
<dbReference type="InterPro" id="IPR000757">
    <property type="entry name" value="Beta-glucanase-like"/>
</dbReference>
<dbReference type="RefSeq" id="WP_109431244.1">
    <property type="nucleotide sequence ID" value="NZ_MPDK01000021.1"/>
</dbReference>
<accession>A0A2U3D6U0</accession>
<dbReference type="SUPFAM" id="SSF49899">
    <property type="entry name" value="Concanavalin A-like lectins/glucanases"/>
    <property type="match status" value="1"/>
</dbReference>
<dbReference type="InterPro" id="IPR050546">
    <property type="entry name" value="Glycosyl_Hydrlase_16"/>
</dbReference>
<evidence type="ECO:0000256" key="1">
    <source>
        <dbReference type="ARBA" id="ARBA00006865"/>
    </source>
</evidence>
<dbReference type="GO" id="GO:0005975">
    <property type="term" value="P:carbohydrate metabolic process"/>
    <property type="evidence" value="ECO:0007669"/>
    <property type="project" value="InterPro"/>
</dbReference>
<sequence length="269" mass="30157">MRHISWMPLLLVTVCSGLLASMMLVKTSVLENSSTQSVKPHTKINVGKSRTDSTSTTPNVWNEWNTGHVFNDELEYYTPEAVTFKGQGLTITASKEKMGAKNFVSGRIDEKDHPFEYGDIVAIMKLPTGTGMFPALWLRPANGGILPEIDIMENIGRDPNVIVPAYHETSGGDIFTRYYLINPNQFHTYTLIWQPHLLEWSIDGHVILKVTKNIPHQPMYATINLAIGGTWPHNPTNQTKFPQAFVIRRIIIYPDKGPSIVGNKLVKST</sequence>
<evidence type="ECO:0000313" key="3">
    <source>
        <dbReference type="EMBL" id="PWI56996.1"/>
    </source>
</evidence>
<dbReference type="Pfam" id="PF00722">
    <property type="entry name" value="Glyco_hydro_16"/>
    <property type="match status" value="1"/>
</dbReference>
<feature type="domain" description="GH16" evidence="2">
    <location>
        <begin position="50"/>
        <end position="258"/>
    </location>
</feature>
<gene>
    <name evidence="3" type="ORF">BM613_10980</name>
</gene>
<proteinExistence type="inferred from homology"/>
<dbReference type="GO" id="GO:0004553">
    <property type="term" value="F:hydrolase activity, hydrolyzing O-glycosyl compounds"/>
    <property type="evidence" value="ECO:0007669"/>
    <property type="project" value="InterPro"/>
</dbReference>
<dbReference type="InterPro" id="IPR013320">
    <property type="entry name" value="ConA-like_dom_sf"/>
</dbReference>
<comment type="caution">
    <text evidence="3">The sequence shown here is derived from an EMBL/GenBank/DDBJ whole genome shotgun (WGS) entry which is preliminary data.</text>
</comment>
<dbReference type="OrthoDB" id="9809583at2"/>
<dbReference type="PROSITE" id="PS51762">
    <property type="entry name" value="GH16_2"/>
    <property type="match status" value="1"/>
</dbReference>
<dbReference type="EMBL" id="MPDK01000021">
    <property type="protein sequence ID" value="PWI56996.1"/>
    <property type="molecule type" value="Genomic_DNA"/>
</dbReference>
<evidence type="ECO:0000259" key="2">
    <source>
        <dbReference type="PROSITE" id="PS51762"/>
    </source>
</evidence>
<reference evidence="3 4" key="1">
    <citation type="submission" date="2016-11" db="EMBL/GenBank/DDBJ databases">
        <title>Comparative genomics of Acidibacillus ferroxidans species.</title>
        <authorList>
            <person name="Oliveira G."/>
            <person name="Nunes G."/>
            <person name="Oliveira R."/>
            <person name="Araujo F."/>
            <person name="Salim A."/>
            <person name="Scholte L."/>
            <person name="Morais D."/>
            <person name="Nancucheo I."/>
            <person name="Johnson D.B."/>
            <person name="Grail B."/>
            <person name="Bittencourt J."/>
            <person name="Valadares R."/>
        </authorList>
    </citation>
    <scope>NUCLEOTIDE SEQUENCE [LARGE SCALE GENOMIC DNA]</scope>
    <source>
        <strain evidence="3 4">Y002</strain>
    </source>
</reference>
<dbReference type="CDD" id="cd08023">
    <property type="entry name" value="GH16_laminarinase_like"/>
    <property type="match status" value="1"/>
</dbReference>
<organism evidence="3 4">
    <name type="scientific">Sulfoacidibacillus thermotolerans</name>
    <name type="common">Acidibacillus sulfuroxidans</name>
    <dbReference type="NCBI Taxonomy" id="1765684"/>
    <lineage>
        <taxon>Bacteria</taxon>
        <taxon>Bacillati</taxon>
        <taxon>Bacillota</taxon>
        <taxon>Bacilli</taxon>
        <taxon>Bacillales</taxon>
        <taxon>Alicyclobacillaceae</taxon>
        <taxon>Sulfoacidibacillus</taxon>
    </lineage>
</organism>
<dbReference type="Proteomes" id="UP000245380">
    <property type="component" value="Unassembled WGS sequence"/>
</dbReference>